<dbReference type="AlphaFoldDB" id="V8ATJ9"/>
<comment type="caution">
    <text evidence="1">The sequence shown here is derived from an EMBL/GenBank/DDBJ whole genome shotgun (WGS) entry which is preliminary data.</text>
</comment>
<dbReference type="EMBL" id="AVFE01000004">
    <property type="protein sequence ID" value="ETD05456.1"/>
    <property type="molecule type" value="Genomic_DNA"/>
</dbReference>
<name>V8ATJ9_9LACT</name>
<dbReference type="Pfam" id="PF01503">
    <property type="entry name" value="PRA-PH"/>
    <property type="match status" value="1"/>
</dbReference>
<sequence>MIDLLYFTYGSLVLAGVDPYDIFNFVHAANMGKIFPDGQPHFDPETHKILKPDDWEEKYAPEGKIERELERQKRIALRKARVREEDKKKK</sequence>
<accession>V8ATJ9</accession>
<reference evidence="1 2" key="1">
    <citation type="submission" date="2013-07" db="EMBL/GenBank/DDBJ databases">
        <title>Isolation of Lactococcus garvieae strain TRF1 from the fecal material of a timber rattlesnake.</title>
        <authorList>
            <person name="McLaughlin R.W."/>
            <person name="Cochran P.A."/>
            <person name="Dowd S.E."/>
        </authorList>
    </citation>
    <scope>NUCLEOTIDE SEQUENCE [LARGE SCALE GENOMIC DNA]</scope>
    <source>
        <strain evidence="1 2">TRF1</strain>
    </source>
</reference>
<protein>
    <submittedName>
        <fullName evidence="1">Uncharacterized protein</fullName>
    </submittedName>
</protein>
<proteinExistence type="predicted"/>
<dbReference type="PATRIC" id="fig|1380772.3.peg.367"/>
<dbReference type="InterPro" id="IPR021130">
    <property type="entry name" value="PRib-ATP_PPHydrolase-like"/>
</dbReference>
<organism evidence="1 2">
    <name type="scientific">Lactococcus garvieae TRF1</name>
    <dbReference type="NCBI Taxonomy" id="1380772"/>
    <lineage>
        <taxon>Bacteria</taxon>
        <taxon>Bacillati</taxon>
        <taxon>Bacillota</taxon>
        <taxon>Bacilli</taxon>
        <taxon>Lactobacillales</taxon>
        <taxon>Streptococcaceae</taxon>
        <taxon>Lactococcus</taxon>
    </lineage>
</organism>
<evidence type="ECO:0000313" key="1">
    <source>
        <dbReference type="EMBL" id="ETD05456.1"/>
    </source>
</evidence>
<dbReference type="Proteomes" id="UP000018692">
    <property type="component" value="Unassembled WGS sequence"/>
</dbReference>
<dbReference type="Gene3D" id="1.10.3420.10">
    <property type="entry name" value="putative ntp pyrophosphohydrolase like domain"/>
    <property type="match status" value="1"/>
</dbReference>
<dbReference type="InterPro" id="IPR023292">
    <property type="entry name" value="NTP_PyroPHydrolase-like_dom_sf"/>
</dbReference>
<gene>
    <name evidence="1" type="ORF">N568_0101865</name>
</gene>
<evidence type="ECO:0000313" key="2">
    <source>
        <dbReference type="Proteomes" id="UP000018692"/>
    </source>
</evidence>